<dbReference type="EMBL" id="PXXO01000010">
    <property type="protein sequence ID" value="PSJ04649.1"/>
    <property type="molecule type" value="Genomic_DNA"/>
</dbReference>
<gene>
    <name evidence="4" type="ORF">C7K55_09325</name>
</gene>
<dbReference type="Proteomes" id="UP000243002">
    <property type="component" value="Unassembled WGS sequence"/>
</dbReference>
<comment type="caution">
    <text evidence="4">The sequence shown here is derived from an EMBL/GenBank/DDBJ whole genome shotgun (WGS) entry which is preliminary data.</text>
</comment>
<reference evidence="4 5" key="1">
    <citation type="journal article" date="2018" name="Environ. Microbiol.">
        <title>Ecological and genomic features of two widespread freshwater picocyanobacteria.</title>
        <authorList>
            <person name="Cabello-Yeves P.J."/>
            <person name="Picazo A."/>
            <person name="Camacho A."/>
            <person name="Callieri C."/>
            <person name="Rosselli R."/>
            <person name="Roda-Garcia J.J."/>
            <person name="Coutinho F.H."/>
            <person name="Rodriguez-Valera F."/>
        </authorList>
    </citation>
    <scope>NUCLEOTIDE SEQUENCE [LARGE SCALE GENOMIC DNA]</scope>
    <source>
        <strain evidence="4 5">Tous</strain>
    </source>
</reference>
<dbReference type="RefSeq" id="WP_106632460.1">
    <property type="nucleotide sequence ID" value="NZ_PXXO01000010.1"/>
</dbReference>
<dbReference type="CDD" id="cd04301">
    <property type="entry name" value="NAT_SF"/>
    <property type="match status" value="1"/>
</dbReference>
<name>A0A2P7MTV8_9CYAN</name>
<dbReference type="InterPro" id="IPR045039">
    <property type="entry name" value="NSI-like"/>
</dbReference>
<evidence type="ECO:0000256" key="2">
    <source>
        <dbReference type="ARBA" id="ARBA00023315"/>
    </source>
</evidence>
<proteinExistence type="predicted"/>
<keyword evidence="2" id="KW-0012">Acyltransferase</keyword>
<keyword evidence="1 4" id="KW-0808">Transferase</keyword>
<feature type="domain" description="N-acetyltransferase" evidence="3">
    <location>
        <begin position="23"/>
        <end position="161"/>
    </location>
</feature>
<dbReference type="InterPro" id="IPR016181">
    <property type="entry name" value="Acyl_CoA_acyltransferase"/>
</dbReference>
<keyword evidence="5" id="KW-1185">Reference proteome</keyword>
<dbReference type="PANTHER" id="PTHR43626:SF1">
    <property type="entry name" value="GCN5-RELATED N-ACETYLTRANSFERASE 1, CHLOROPLASTIC"/>
    <property type="match status" value="1"/>
</dbReference>
<evidence type="ECO:0000313" key="4">
    <source>
        <dbReference type="EMBL" id="PSJ04649.1"/>
    </source>
</evidence>
<dbReference type="OrthoDB" id="9775804at2"/>
<dbReference type="PANTHER" id="PTHR43626">
    <property type="entry name" value="ACYL-COA N-ACYLTRANSFERASE"/>
    <property type="match status" value="1"/>
</dbReference>
<protein>
    <submittedName>
        <fullName evidence="4">N-acetyltransferase</fullName>
    </submittedName>
</protein>
<evidence type="ECO:0000313" key="5">
    <source>
        <dbReference type="Proteomes" id="UP000243002"/>
    </source>
</evidence>
<dbReference type="Pfam" id="PF00583">
    <property type="entry name" value="Acetyltransf_1"/>
    <property type="match status" value="1"/>
</dbReference>
<evidence type="ECO:0000259" key="3">
    <source>
        <dbReference type="PROSITE" id="PS51186"/>
    </source>
</evidence>
<dbReference type="InterPro" id="IPR000182">
    <property type="entry name" value="GNAT_dom"/>
</dbReference>
<dbReference type="AlphaFoldDB" id="A0A2P7MTV8"/>
<organism evidence="4 5">
    <name type="scientific">Cyanobium usitatum str. Tous</name>
    <dbReference type="NCBI Taxonomy" id="2116684"/>
    <lineage>
        <taxon>Bacteria</taxon>
        <taxon>Bacillati</taxon>
        <taxon>Cyanobacteriota</taxon>
        <taxon>Cyanophyceae</taxon>
        <taxon>Synechococcales</taxon>
        <taxon>Prochlorococcaceae</taxon>
        <taxon>Cyanobium</taxon>
    </lineage>
</organism>
<dbReference type="GO" id="GO:0005737">
    <property type="term" value="C:cytoplasm"/>
    <property type="evidence" value="ECO:0007669"/>
    <property type="project" value="TreeGrafter"/>
</dbReference>
<dbReference type="GO" id="GO:0008080">
    <property type="term" value="F:N-acetyltransferase activity"/>
    <property type="evidence" value="ECO:0007669"/>
    <property type="project" value="InterPro"/>
</dbReference>
<dbReference type="SUPFAM" id="SSF55729">
    <property type="entry name" value="Acyl-CoA N-acyltransferases (Nat)"/>
    <property type="match status" value="1"/>
</dbReference>
<sequence>MAALRLLIHAPGAPGLRWFGLGPGLRPTRGLWKLQRLFNNHAFWAQQRSHGQLRRLLAGSTVVVSLWHGKRLVGFGRASSDGIYRAVLWDVVVAGDLHGQGLGRRVVEALLAAPALRGVERVYLMTTNSAGFYLQLGFRDAAPQALLVKQGVSGGSGVSTG</sequence>
<dbReference type="PROSITE" id="PS51186">
    <property type="entry name" value="GNAT"/>
    <property type="match status" value="1"/>
</dbReference>
<accession>A0A2P7MTV8</accession>
<evidence type="ECO:0000256" key="1">
    <source>
        <dbReference type="ARBA" id="ARBA00022679"/>
    </source>
</evidence>
<dbReference type="Gene3D" id="3.40.630.30">
    <property type="match status" value="1"/>
</dbReference>